<evidence type="ECO:0000313" key="3">
    <source>
        <dbReference type="EMBL" id="MBB6146769.1"/>
    </source>
</evidence>
<dbReference type="RefSeq" id="WP_050061353.1">
    <property type="nucleotide sequence ID" value="NZ_JACHEK010000011.1"/>
</dbReference>
<dbReference type="Proteomes" id="UP000538666">
    <property type="component" value="Unassembled WGS sequence"/>
</dbReference>
<dbReference type="Gene3D" id="3.30.530.20">
    <property type="match status" value="1"/>
</dbReference>
<keyword evidence="4" id="KW-1185">Reference proteome</keyword>
<dbReference type="AlphaFoldDB" id="A0A841K4A4"/>
<feature type="domain" description="Activator of Hsp90 ATPase homologue 1/2-like C-terminal" evidence="2">
    <location>
        <begin position="11"/>
        <end position="130"/>
    </location>
</feature>
<dbReference type="Pfam" id="PF08327">
    <property type="entry name" value="AHSA1"/>
    <property type="match status" value="1"/>
</dbReference>
<dbReference type="OrthoDB" id="287565at2"/>
<evidence type="ECO:0000259" key="2">
    <source>
        <dbReference type="Pfam" id="PF08327"/>
    </source>
</evidence>
<dbReference type="InterPro" id="IPR013538">
    <property type="entry name" value="ASHA1/2-like_C"/>
</dbReference>
<dbReference type="EMBL" id="JACHEK010000011">
    <property type="protein sequence ID" value="MBB6146769.1"/>
    <property type="molecule type" value="Genomic_DNA"/>
</dbReference>
<organism evidence="3 4">
    <name type="scientific">Silvibacterium bohemicum</name>
    <dbReference type="NCBI Taxonomy" id="1577686"/>
    <lineage>
        <taxon>Bacteria</taxon>
        <taxon>Pseudomonadati</taxon>
        <taxon>Acidobacteriota</taxon>
        <taxon>Terriglobia</taxon>
        <taxon>Terriglobales</taxon>
        <taxon>Acidobacteriaceae</taxon>
        <taxon>Silvibacterium</taxon>
    </lineage>
</organism>
<sequence length="140" mass="15640">MATTAHKITIDAPQEQVYQALATIDGLKGWYTPNVEGRVGKNEEATFTFKDKEPFKWRFTDLKPNSLVRWTCVEGPGAAAGTTVTFKVSEKSKHQTVVECDHEDWPDGHGALKTCNTLWGILMGHLKEYSETRVPSPAFN</sequence>
<dbReference type="CDD" id="cd07814">
    <property type="entry name" value="SRPBCC_CalC_Aha1-like"/>
    <property type="match status" value="1"/>
</dbReference>
<name>A0A841K4A4_9BACT</name>
<dbReference type="SUPFAM" id="SSF55961">
    <property type="entry name" value="Bet v1-like"/>
    <property type="match status" value="1"/>
</dbReference>
<evidence type="ECO:0000256" key="1">
    <source>
        <dbReference type="ARBA" id="ARBA00006817"/>
    </source>
</evidence>
<comment type="caution">
    <text evidence="3">The sequence shown here is derived from an EMBL/GenBank/DDBJ whole genome shotgun (WGS) entry which is preliminary data.</text>
</comment>
<comment type="similarity">
    <text evidence="1">Belongs to the AHA1 family.</text>
</comment>
<protein>
    <submittedName>
        <fullName evidence="3">Uncharacterized protein YndB with AHSA1/START domain</fullName>
    </submittedName>
</protein>
<accession>A0A841K4A4</accession>
<reference evidence="3 4" key="1">
    <citation type="submission" date="2020-08" db="EMBL/GenBank/DDBJ databases">
        <title>Genomic Encyclopedia of Type Strains, Phase IV (KMG-IV): sequencing the most valuable type-strain genomes for metagenomic binning, comparative biology and taxonomic classification.</title>
        <authorList>
            <person name="Goeker M."/>
        </authorList>
    </citation>
    <scope>NUCLEOTIDE SEQUENCE [LARGE SCALE GENOMIC DNA]</scope>
    <source>
        <strain evidence="3 4">DSM 103733</strain>
    </source>
</reference>
<dbReference type="InterPro" id="IPR023393">
    <property type="entry name" value="START-like_dom_sf"/>
</dbReference>
<evidence type="ECO:0000313" key="4">
    <source>
        <dbReference type="Proteomes" id="UP000538666"/>
    </source>
</evidence>
<proteinExistence type="inferred from homology"/>
<gene>
    <name evidence="3" type="ORF">HNQ77_004750</name>
</gene>